<dbReference type="InterPro" id="IPR001584">
    <property type="entry name" value="Integrase_cat-core"/>
</dbReference>
<dbReference type="GO" id="GO:0003676">
    <property type="term" value="F:nucleic acid binding"/>
    <property type="evidence" value="ECO:0007669"/>
    <property type="project" value="InterPro"/>
</dbReference>
<reference evidence="2 3" key="1">
    <citation type="submission" date="2016-12" db="EMBL/GenBank/DDBJ databases">
        <title>Candidatus Reconcilibacillus cellulovorans genome.</title>
        <authorList>
            <person name="Kolinko S."/>
            <person name="Wu Y.-W."/>
            <person name="Tachea F."/>
            <person name="Denzel E."/>
            <person name="Hiras J."/>
            <person name="Baecker N."/>
            <person name="Chan L.J."/>
            <person name="Eichorst S.A."/>
            <person name="Frey D."/>
            <person name="Adams P.D."/>
            <person name="Pray T."/>
            <person name="Tanjore D."/>
            <person name="Petzold C.J."/>
            <person name="Gladden J.M."/>
            <person name="Simmons B.A."/>
            <person name="Singer S.W."/>
        </authorList>
    </citation>
    <scope>NUCLEOTIDE SEQUENCE [LARGE SCALE GENOMIC DNA]</scope>
    <source>
        <strain evidence="2">JTherm</strain>
    </source>
</reference>
<evidence type="ECO:0000259" key="1">
    <source>
        <dbReference type="PROSITE" id="PS50994"/>
    </source>
</evidence>
<dbReference type="PROSITE" id="PS50994">
    <property type="entry name" value="INTEGRASE"/>
    <property type="match status" value="1"/>
</dbReference>
<accession>A0A2A6DXL2</accession>
<dbReference type="GO" id="GO:0015074">
    <property type="term" value="P:DNA integration"/>
    <property type="evidence" value="ECO:0007669"/>
    <property type="project" value="InterPro"/>
</dbReference>
<name>A0A2A6DXL2_9BACL</name>
<evidence type="ECO:0000313" key="3">
    <source>
        <dbReference type="Proteomes" id="UP000243688"/>
    </source>
</evidence>
<protein>
    <submittedName>
        <fullName evidence="2">Integrase</fullName>
    </submittedName>
</protein>
<gene>
    <name evidence="2" type="ORF">BLM47_13465</name>
</gene>
<proteinExistence type="predicted"/>
<dbReference type="InterPro" id="IPR050900">
    <property type="entry name" value="Transposase_IS3/IS150/IS904"/>
</dbReference>
<sequence length="80" mass="9573">KYGMQGSMSRKGNCYDNACIESFHSVLKKELVYLEKFKTRKEAQSKIFEYIEFFYNHKRVHSAIGYLTPVQYEQMYDRAV</sequence>
<dbReference type="Proteomes" id="UP000243688">
    <property type="component" value="Unassembled WGS sequence"/>
</dbReference>
<dbReference type="SUPFAM" id="SSF53098">
    <property type="entry name" value="Ribonuclease H-like"/>
    <property type="match status" value="1"/>
</dbReference>
<dbReference type="Gene3D" id="3.30.420.10">
    <property type="entry name" value="Ribonuclease H-like superfamily/Ribonuclease H"/>
    <property type="match status" value="1"/>
</dbReference>
<dbReference type="EMBL" id="MOXJ01000049">
    <property type="protein sequence ID" value="PDO09289.1"/>
    <property type="molecule type" value="Genomic_DNA"/>
</dbReference>
<feature type="domain" description="Integrase catalytic" evidence="1">
    <location>
        <begin position="1"/>
        <end position="77"/>
    </location>
</feature>
<evidence type="ECO:0000313" key="2">
    <source>
        <dbReference type="EMBL" id="PDO09289.1"/>
    </source>
</evidence>
<dbReference type="InterPro" id="IPR012337">
    <property type="entry name" value="RNaseH-like_sf"/>
</dbReference>
<feature type="non-terminal residue" evidence="2">
    <location>
        <position position="1"/>
    </location>
</feature>
<comment type="caution">
    <text evidence="2">The sequence shown here is derived from an EMBL/GenBank/DDBJ whole genome shotgun (WGS) entry which is preliminary data.</text>
</comment>
<dbReference type="InterPro" id="IPR036397">
    <property type="entry name" value="RNaseH_sf"/>
</dbReference>
<dbReference type="PANTHER" id="PTHR46889">
    <property type="entry name" value="TRANSPOSASE INSF FOR INSERTION SEQUENCE IS3B-RELATED"/>
    <property type="match status" value="1"/>
</dbReference>
<organism evidence="2 3">
    <name type="scientific">Candidatus Reconcilbacillus cellulovorans</name>
    <dbReference type="NCBI Taxonomy" id="1906605"/>
    <lineage>
        <taxon>Bacteria</taxon>
        <taxon>Bacillati</taxon>
        <taxon>Bacillota</taxon>
        <taxon>Bacilli</taxon>
        <taxon>Bacillales</taxon>
        <taxon>Paenibacillaceae</taxon>
        <taxon>Candidatus Reconcilbacillus</taxon>
    </lineage>
</organism>
<dbReference type="Pfam" id="PF13333">
    <property type="entry name" value="rve_2"/>
    <property type="match status" value="1"/>
</dbReference>
<dbReference type="PANTHER" id="PTHR46889:SF4">
    <property type="entry name" value="TRANSPOSASE INSO FOR INSERTION SEQUENCE ELEMENT IS911B-RELATED"/>
    <property type="match status" value="1"/>
</dbReference>
<dbReference type="AlphaFoldDB" id="A0A2A6DXL2"/>